<dbReference type="PROSITE" id="PS51379">
    <property type="entry name" value="4FE4S_FER_2"/>
    <property type="match status" value="1"/>
</dbReference>
<dbReference type="Pfam" id="PF12801">
    <property type="entry name" value="Fer4_5"/>
    <property type="match status" value="3"/>
</dbReference>
<sequence length="279" mass="30811">LDLAALVIGLSLASYLALVKRSRRGLFLLAIASFVWLGVWRAGCVCPIGAIQNVTLAVFDSTYAVPLVVVAFFTLPLVFTLFFGRTFCAAVCPLGATQEFVAIRPIKVPAWLEHALGLLAYVYLGAAVLFAATGTAFVICRYDPFVALFRRSGSVNMLIFGGCFLLVGLFVGRPYCRYLCPYGAVLGLLSRVSKWHVKIPPEDCIQCRLCEEVCPYGAIQEPTVAQRADERRRGRRRLAWLILLLPLLVVLGAWLGTRLQVPLSKLHPTVRLAERIRLE</sequence>
<dbReference type="EMBL" id="BARS01017237">
    <property type="protein sequence ID" value="GAF95735.1"/>
    <property type="molecule type" value="Genomic_DNA"/>
</dbReference>
<evidence type="ECO:0000256" key="2">
    <source>
        <dbReference type="ARBA" id="ARBA00022485"/>
    </source>
</evidence>
<dbReference type="GO" id="GO:0005886">
    <property type="term" value="C:plasma membrane"/>
    <property type="evidence" value="ECO:0007669"/>
    <property type="project" value="TreeGrafter"/>
</dbReference>
<feature type="non-terminal residue" evidence="9">
    <location>
        <position position="1"/>
    </location>
</feature>
<keyword evidence="7" id="KW-1133">Transmembrane helix</keyword>
<evidence type="ECO:0000256" key="6">
    <source>
        <dbReference type="ARBA" id="ARBA00023014"/>
    </source>
</evidence>
<dbReference type="InterPro" id="IPR051684">
    <property type="entry name" value="Electron_Trans/Redox"/>
</dbReference>
<evidence type="ECO:0000256" key="7">
    <source>
        <dbReference type="SAM" id="Phobius"/>
    </source>
</evidence>
<evidence type="ECO:0000256" key="1">
    <source>
        <dbReference type="ARBA" id="ARBA00022448"/>
    </source>
</evidence>
<keyword evidence="2" id="KW-0004">4Fe-4S</keyword>
<dbReference type="AlphaFoldDB" id="X0V507"/>
<evidence type="ECO:0000259" key="8">
    <source>
        <dbReference type="PROSITE" id="PS51379"/>
    </source>
</evidence>
<comment type="caution">
    <text evidence="9">The sequence shown here is derived from an EMBL/GenBank/DDBJ whole genome shotgun (WGS) entry which is preliminary data.</text>
</comment>
<evidence type="ECO:0000256" key="4">
    <source>
        <dbReference type="ARBA" id="ARBA00022982"/>
    </source>
</evidence>
<dbReference type="InterPro" id="IPR017900">
    <property type="entry name" value="4Fe4S_Fe_S_CS"/>
</dbReference>
<feature type="domain" description="4Fe-4S ferredoxin-type" evidence="8">
    <location>
        <begin position="195"/>
        <end position="224"/>
    </location>
</feature>
<dbReference type="PANTHER" id="PTHR30176">
    <property type="entry name" value="FERREDOXIN-TYPE PROTEIN NAPH"/>
    <property type="match status" value="1"/>
</dbReference>
<dbReference type="GO" id="GO:0046872">
    <property type="term" value="F:metal ion binding"/>
    <property type="evidence" value="ECO:0007669"/>
    <property type="project" value="UniProtKB-KW"/>
</dbReference>
<organism evidence="9">
    <name type="scientific">marine sediment metagenome</name>
    <dbReference type="NCBI Taxonomy" id="412755"/>
    <lineage>
        <taxon>unclassified sequences</taxon>
        <taxon>metagenomes</taxon>
        <taxon>ecological metagenomes</taxon>
    </lineage>
</organism>
<feature type="transmembrane region" description="Helical" evidence="7">
    <location>
        <begin position="154"/>
        <end position="172"/>
    </location>
</feature>
<keyword evidence="1" id="KW-0813">Transport</keyword>
<dbReference type="SUPFAM" id="SSF54862">
    <property type="entry name" value="4Fe-4S ferredoxins"/>
    <property type="match status" value="1"/>
</dbReference>
<dbReference type="PANTHER" id="PTHR30176:SF3">
    <property type="entry name" value="FERREDOXIN-TYPE PROTEIN NAPH"/>
    <property type="match status" value="1"/>
</dbReference>
<dbReference type="GO" id="GO:0051539">
    <property type="term" value="F:4 iron, 4 sulfur cluster binding"/>
    <property type="evidence" value="ECO:0007669"/>
    <property type="project" value="UniProtKB-KW"/>
</dbReference>
<accession>X0V507</accession>
<feature type="non-terminal residue" evidence="9">
    <location>
        <position position="279"/>
    </location>
</feature>
<dbReference type="Gene3D" id="3.30.70.20">
    <property type="match status" value="1"/>
</dbReference>
<evidence type="ECO:0000256" key="3">
    <source>
        <dbReference type="ARBA" id="ARBA00022723"/>
    </source>
</evidence>
<feature type="transmembrane region" description="Helical" evidence="7">
    <location>
        <begin position="238"/>
        <end position="256"/>
    </location>
</feature>
<feature type="transmembrane region" description="Helical" evidence="7">
    <location>
        <begin position="26"/>
        <end position="51"/>
    </location>
</feature>
<evidence type="ECO:0000256" key="5">
    <source>
        <dbReference type="ARBA" id="ARBA00023004"/>
    </source>
</evidence>
<gene>
    <name evidence="9" type="ORF">S01H1_28231</name>
</gene>
<feature type="transmembrane region" description="Helical" evidence="7">
    <location>
        <begin position="116"/>
        <end position="139"/>
    </location>
</feature>
<keyword evidence="3" id="KW-0479">Metal-binding</keyword>
<keyword evidence="5" id="KW-0408">Iron</keyword>
<name>X0V507_9ZZZZ</name>
<keyword evidence="6" id="KW-0411">Iron-sulfur</keyword>
<proteinExistence type="predicted"/>
<dbReference type="PROSITE" id="PS00198">
    <property type="entry name" value="4FE4S_FER_1"/>
    <property type="match status" value="1"/>
</dbReference>
<reference evidence="9" key="1">
    <citation type="journal article" date="2014" name="Front. Microbiol.">
        <title>High frequency of phylogenetically diverse reductive dehalogenase-homologous genes in deep subseafloor sedimentary metagenomes.</title>
        <authorList>
            <person name="Kawai M."/>
            <person name="Futagami T."/>
            <person name="Toyoda A."/>
            <person name="Takaki Y."/>
            <person name="Nishi S."/>
            <person name="Hori S."/>
            <person name="Arai W."/>
            <person name="Tsubouchi T."/>
            <person name="Morono Y."/>
            <person name="Uchiyama I."/>
            <person name="Ito T."/>
            <person name="Fujiyama A."/>
            <person name="Inagaki F."/>
            <person name="Takami H."/>
        </authorList>
    </citation>
    <scope>NUCLEOTIDE SEQUENCE</scope>
    <source>
        <strain evidence="9">Expedition CK06-06</strain>
    </source>
</reference>
<keyword evidence="7" id="KW-0472">Membrane</keyword>
<dbReference type="InterPro" id="IPR017896">
    <property type="entry name" value="4Fe4S_Fe-S-bd"/>
</dbReference>
<keyword evidence="7" id="KW-0812">Transmembrane</keyword>
<feature type="transmembrane region" description="Helical" evidence="7">
    <location>
        <begin position="63"/>
        <end position="84"/>
    </location>
</feature>
<keyword evidence="4" id="KW-0249">Electron transport</keyword>
<evidence type="ECO:0000313" key="9">
    <source>
        <dbReference type="EMBL" id="GAF95735.1"/>
    </source>
</evidence>
<protein>
    <recommendedName>
        <fullName evidence="8">4Fe-4S ferredoxin-type domain-containing protein</fullName>
    </recommendedName>
</protein>